<name>Q0RHJ3_FRAAA</name>
<protein>
    <submittedName>
        <fullName evidence="2">Uncharacterized protein</fullName>
    </submittedName>
</protein>
<dbReference type="KEGG" id="fal:FRAAL4391"/>
<feature type="region of interest" description="Disordered" evidence="1">
    <location>
        <begin position="1"/>
        <end position="35"/>
    </location>
</feature>
<dbReference type="AlphaFoldDB" id="Q0RHJ3"/>
<organism evidence="2 3">
    <name type="scientific">Frankia alni (strain DSM 45986 / CECT 9034 / ACN14a)</name>
    <dbReference type="NCBI Taxonomy" id="326424"/>
    <lineage>
        <taxon>Bacteria</taxon>
        <taxon>Bacillati</taxon>
        <taxon>Actinomycetota</taxon>
        <taxon>Actinomycetes</taxon>
        <taxon>Frankiales</taxon>
        <taxon>Frankiaceae</taxon>
        <taxon>Frankia</taxon>
    </lineage>
</organism>
<evidence type="ECO:0000313" key="3">
    <source>
        <dbReference type="Proteomes" id="UP000000657"/>
    </source>
</evidence>
<dbReference type="STRING" id="326424.FRAAL4391"/>
<proteinExistence type="predicted"/>
<dbReference type="Proteomes" id="UP000000657">
    <property type="component" value="Chromosome"/>
</dbReference>
<reference evidence="2 3" key="1">
    <citation type="journal article" date="2007" name="Genome Res.">
        <title>Genome characteristics of facultatively symbiotic Frankia sp. strains reflect host range and host plant biogeography.</title>
        <authorList>
            <person name="Normand P."/>
            <person name="Lapierre P."/>
            <person name="Tisa L.S."/>
            <person name="Gogarten J.P."/>
            <person name="Alloisio N."/>
            <person name="Bagnarol E."/>
            <person name="Bassi C.A."/>
            <person name="Berry A.M."/>
            <person name="Bickhart D.M."/>
            <person name="Choisne N."/>
            <person name="Couloux A."/>
            <person name="Cournoyer B."/>
            <person name="Cruveiller S."/>
            <person name="Daubin V."/>
            <person name="Demange N."/>
            <person name="Francino M.P."/>
            <person name="Goltsman E."/>
            <person name="Huang Y."/>
            <person name="Kopp O.R."/>
            <person name="Labarre L."/>
            <person name="Lapidus A."/>
            <person name="Lavire C."/>
            <person name="Marechal J."/>
            <person name="Martinez M."/>
            <person name="Mastronunzio J.E."/>
            <person name="Mullin B.C."/>
            <person name="Niemann J."/>
            <person name="Pujic P."/>
            <person name="Rawnsley T."/>
            <person name="Rouy Z."/>
            <person name="Schenowitz C."/>
            <person name="Sellstedt A."/>
            <person name="Tavares F."/>
            <person name="Tomkins J.P."/>
            <person name="Vallenet D."/>
            <person name="Valverde C."/>
            <person name="Wall L.G."/>
            <person name="Wang Y."/>
            <person name="Medigue C."/>
            <person name="Benson D.R."/>
        </authorList>
    </citation>
    <scope>NUCLEOTIDE SEQUENCE [LARGE SCALE GENOMIC DNA]</scope>
    <source>
        <strain evidence="3">DSM 45986 / CECT 9034 / ACN14a</strain>
    </source>
</reference>
<evidence type="ECO:0000256" key="1">
    <source>
        <dbReference type="SAM" id="MobiDB-lite"/>
    </source>
</evidence>
<dbReference type="HOGENOM" id="CLU_3365116_0_0_11"/>
<keyword evidence="3" id="KW-1185">Reference proteome</keyword>
<accession>Q0RHJ3</accession>
<sequence length="35" mass="4026">MRRRDLIRTPARLALADPHRPVSPTRLDPTRPVPP</sequence>
<evidence type="ECO:0000313" key="2">
    <source>
        <dbReference type="EMBL" id="CAJ63033.1"/>
    </source>
</evidence>
<gene>
    <name evidence="2" type="ordered locus">FRAAL4391</name>
</gene>
<dbReference type="EMBL" id="CT573213">
    <property type="protein sequence ID" value="CAJ63033.1"/>
    <property type="molecule type" value="Genomic_DNA"/>
</dbReference>